<dbReference type="PANTHER" id="PTHR43434:SF24">
    <property type="entry name" value="HYDROLASE-RELATED"/>
    <property type="match status" value="1"/>
</dbReference>
<dbReference type="GO" id="GO:0016787">
    <property type="term" value="F:hydrolase activity"/>
    <property type="evidence" value="ECO:0007669"/>
    <property type="project" value="UniProtKB-KW"/>
</dbReference>
<keyword evidence="2" id="KW-1185">Reference proteome</keyword>
<dbReference type="Gene3D" id="3.40.50.1000">
    <property type="entry name" value="HAD superfamily/HAD-like"/>
    <property type="match status" value="1"/>
</dbReference>
<dbReference type="SFLD" id="SFLDG01129">
    <property type="entry name" value="C1.5:_HAD__Beta-PGM__Phosphata"/>
    <property type="match status" value="1"/>
</dbReference>
<name>A0ABV7VSD0_9GAMM</name>
<dbReference type="InterPro" id="IPR036412">
    <property type="entry name" value="HAD-like_sf"/>
</dbReference>
<dbReference type="Pfam" id="PF13419">
    <property type="entry name" value="HAD_2"/>
    <property type="match status" value="1"/>
</dbReference>
<dbReference type="Proteomes" id="UP001595722">
    <property type="component" value="Unassembled WGS sequence"/>
</dbReference>
<dbReference type="InterPro" id="IPR023214">
    <property type="entry name" value="HAD_sf"/>
</dbReference>
<dbReference type="PANTHER" id="PTHR43434">
    <property type="entry name" value="PHOSPHOGLYCOLATE PHOSPHATASE"/>
    <property type="match status" value="1"/>
</dbReference>
<dbReference type="EMBL" id="JBHRYB010000005">
    <property type="protein sequence ID" value="MFC3680072.1"/>
    <property type="molecule type" value="Genomic_DNA"/>
</dbReference>
<gene>
    <name evidence="1" type="ORF">ACFOMG_08100</name>
</gene>
<accession>A0ABV7VSD0</accession>
<dbReference type="InterPro" id="IPR006439">
    <property type="entry name" value="HAD-SF_hydro_IA"/>
</dbReference>
<evidence type="ECO:0000313" key="1">
    <source>
        <dbReference type="EMBL" id="MFC3680072.1"/>
    </source>
</evidence>
<dbReference type="Gene3D" id="1.10.150.240">
    <property type="entry name" value="Putative phosphatase, domain 2"/>
    <property type="match status" value="1"/>
</dbReference>
<dbReference type="SUPFAM" id="SSF56784">
    <property type="entry name" value="HAD-like"/>
    <property type="match status" value="1"/>
</dbReference>
<protein>
    <submittedName>
        <fullName evidence="1">HAD-IA family hydrolase</fullName>
    </submittedName>
</protein>
<keyword evidence="1" id="KW-0378">Hydrolase</keyword>
<evidence type="ECO:0000313" key="2">
    <source>
        <dbReference type="Proteomes" id="UP001595722"/>
    </source>
</evidence>
<proteinExistence type="predicted"/>
<dbReference type="InterPro" id="IPR023198">
    <property type="entry name" value="PGP-like_dom2"/>
</dbReference>
<dbReference type="InterPro" id="IPR050155">
    <property type="entry name" value="HAD-like_hydrolase_sf"/>
</dbReference>
<sequence>MKYKLVIFDWDGTLVDSTGRIVDSMQQAAAEVGLEVVPDAAVQNIIGLGLPEALRTVWPAINDDQLETMTRVYARNFVYDSKVAMDFFTGVAGLFAQLRGDGRLLAVATGKSRRGLNRMLDELQVDGRPVAEQFVATRCADETRSKPHPQMLQELLQQLDLTAQQALMVGDTSYDLEMAAALGMDSVAMSHGAHDDAVLLACGPQALCHNIEELNQWIKQYG</sequence>
<dbReference type="NCBIfam" id="TIGR01549">
    <property type="entry name" value="HAD-SF-IA-v1"/>
    <property type="match status" value="1"/>
</dbReference>
<reference evidence="2" key="1">
    <citation type="journal article" date="2019" name="Int. J. Syst. Evol. Microbiol.">
        <title>The Global Catalogue of Microorganisms (GCM) 10K type strain sequencing project: providing services to taxonomists for standard genome sequencing and annotation.</title>
        <authorList>
            <consortium name="The Broad Institute Genomics Platform"/>
            <consortium name="The Broad Institute Genome Sequencing Center for Infectious Disease"/>
            <person name="Wu L."/>
            <person name="Ma J."/>
        </authorList>
    </citation>
    <scope>NUCLEOTIDE SEQUENCE [LARGE SCALE GENOMIC DNA]</scope>
    <source>
        <strain evidence="2">KCTC 42424</strain>
    </source>
</reference>
<dbReference type="NCBIfam" id="TIGR01509">
    <property type="entry name" value="HAD-SF-IA-v3"/>
    <property type="match status" value="1"/>
</dbReference>
<dbReference type="SFLD" id="SFLDS00003">
    <property type="entry name" value="Haloacid_Dehalogenase"/>
    <property type="match status" value="1"/>
</dbReference>
<dbReference type="RefSeq" id="WP_376865911.1">
    <property type="nucleotide sequence ID" value="NZ_JBHRYB010000005.1"/>
</dbReference>
<organism evidence="1 2">
    <name type="scientific">Bacterioplanoides pacificum</name>
    <dbReference type="NCBI Taxonomy" id="1171596"/>
    <lineage>
        <taxon>Bacteria</taxon>
        <taxon>Pseudomonadati</taxon>
        <taxon>Pseudomonadota</taxon>
        <taxon>Gammaproteobacteria</taxon>
        <taxon>Oceanospirillales</taxon>
        <taxon>Oceanospirillaceae</taxon>
        <taxon>Bacterioplanoides</taxon>
    </lineage>
</organism>
<comment type="caution">
    <text evidence="1">The sequence shown here is derived from an EMBL/GenBank/DDBJ whole genome shotgun (WGS) entry which is preliminary data.</text>
</comment>
<dbReference type="InterPro" id="IPR041492">
    <property type="entry name" value="HAD_2"/>
</dbReference>